<reference evidence="1" key="1">
    <citation type="submission" date="2019-03" db="EMBL/GenBank/DDBJ databases">
        <title>Single cell metagenomics reveals metabolic interactions within the superorganism composed of flagellate Streblomastix strix and complex community of Bacteroidetes bacteria on its surface.</title>
        <authorList>
            <person name="Treitli S.C."/>
            <person name="Kolisko M."/>
            <person name="Husnik F."/>
            <person name="Keeling P."/>
            <person name="Hampl V."/>
        </authorList>
    </citation>
    <scope>NUCLEOTIDE SEQUENCE</scope>
    <source>
        <strain evidence="1">STM</strain>
    </source>
</reference>
<organism evidence="1">
    <name type="scientific">termite gut metagenome</name>
    <dbReference type="NCBI Taxonomy" id="433724"/>
    <lineage>
        <taxon>unclassified sequences</taxon>
        <taxon>metagenomes</taxon>
        <taxon>organismal metagenomes</taxon>
    </lineage>
</organism>
<evidence type="ECO:0000313" key="1">
    <source>
        <dbReference type="EMBL" id="KAA6310721.1"/>
    </source>
</evidence>
<dbReference type="EMBL" id="SNRY01007287">
    <property type="protein sequence ID" value="KAA6310721.1"/>
    <property type="molecule type" value="Genomic_DNA"/>
</dbReference>
<dbReference type="AlphaFoldDB" id="A0A5J4PP90"/>
<comment type="caution">
    <text evidence="1">The sequence shown here is derived from an EMBL/GenBank/DDBJ whole genome shotgun (WGS) entry which is preliminary data.</text>
</comment>
<gene>
    <name evidence="1" type="ORF">EZS27_038022</name>
</gene>
<name>A0A5J4PP90_9ZZZZ</name>
<protein>
    <submittedName>
        <fullName evidence="1">Uncharacterized protein</fullName>
    </submittedName>
</protein>
<proteinExistence type="predicted"/>
<sequence>MLKFYKIVLVAVCLISAGQVNVQFIKNTKEETVVNWQNQSPKDGIYGTDMHKAYDLLKGKKSKKVTVALIGSGINTSQLSG</sequence>
<accession>A0A5J4PP90</accession>